<accession>G2Y2R5</accession>
<organism evidence="2 3">
    <name type="scientific">Botryotinia fuckeliana (strain T4)</name>
    <name type="common">Noble rot fungus</name>
    <name type="synonym">Botrytis cinerea</name>
    <dbReference type="NCBI Taxonomy" id="999810"/>
    <lineage>
        <taxon>Eukaryota</taxon>
        <taxon>Fungi</taxon>
        <taxon>Dikarya</taxon>
        <taxon>Ascomycota</taxon>
        <taxon>Pezizomycotina</taxon>
        <taxon>Leotiomycetes</taxon>
        <taxon>Helotiales</taxon>
        <taxon>Sclerotiniaceae</taxon>
        <taxon>Botrytis</taxon>
    </lineage>
</organism>
<name>G2Y2R5_BOTF4</name>
<reference evidence="3" key="1">
    <citation type="journal article" date="2011" name="PLoS Genet.">
        <title>Genomic analysis of the necrotrophic fungal pathogens Sclerotinia sclerotiorum and Botrytis cinerea.</title>
        <authorList>
            <person name="Amselem J."/>
            <person name="Cuomo C.A."/>
            <person name="van Kan J.A."/>
            <person name="Viaud M."/>
            <person name="Benito E.P."/>
            <person name="Couloux A."/>
            <person name="Coutinho P.M."/>
            <person name="de Vries R.P."/>
            <person name="Dyer P.S."/>
            <person name="Fillinger S."/>
            <person name="Fournier E."/>
            <person name="Gout L."/>
            <person name="Hahn M."/>
            <person name="Kohn L."/>
            <person name="Lapalu N."/>
            <person name="Plummer K.M."/>
            <person name="Pradier J.M."/>
            <person name="Quevillon E."/>
            <person name="Sharon A."/>
            <person name="Simon A."/>
            <person name="ten Have A."/>
            <person name="Tudzynski B."/>
            <person name="Tudzynski P."/>
            <person name="Wincker P."/>
            <person name="Andrew M."/>
            <person name="Anthouard V."/>
            <person name="Beever R.E."/>
            <person name="Beffa R."/>
            <person name="Benoit I."/>
            <person name="Bouzid O."/>
            <person name="Brault B."/>
            <person name="Chen Z."/>
            <person name="Choquer M."/>
            <person name="Collemare J."/>
            <person name="Cotton P."/>
            <person name="Danchin E.G."/>
            <person name="Da Silva C."/>
            <person name="Gautier A."/>
            <person name="Giraud C."/>
            <person name="Giraud T."/>
            <person name="Gonzalez C."/>
            <person name="Grossetete S."/>
            <person name="Guldener U."/>
            <person name="Henrissat B."/>
            <person name="Howlett B.J."/>
            <person name="Kodira C."/>
            <person name="Kretschmer M."/>
            <person name="Lappartient A."/>
            <person name="Leroch M."/>
            <person name="Levis C."/>
            <person name="Mauceli E."/>
            <person name="Neuveglise C."/>
            <person name="Oeser B."/>
            <person name="Pearson M."/>
            <person name="Poulain J."/>
            <person name="Poussereau N."/>
            <person name="Quesneville H."/>
            <person name="Rascle C."/>
            <person name="Schumacher J."/>
            <person name="Segurens B."/>
            <person name="Sexton A."/>
            <person name="Silva E."/>
            <person name="Sirven C."/>
            <person name="Soanes D.M."/>
            <person name="Talbot N.J."/>
            <person name="Templeton M."/>
            <person name="Yandava C."/>
            <person name="Yarden O."/>
            <person name="Zeng Q."/>
            <person name="Rollins J.A."/>
            <person name="Lebrun M.H."/>
            <person name="Dickman M."/>
        </authorList>
    </citation>
    <scope>NUCLEOTIDE SEQUENCE [LARGE SCALE GENOMIC DNA]</scope>
    <source>
        <strain evidence="3">T4</strain>
    </source>
</reference>
<sequence>MQIYCLVEFTKNPDRPRGEEEEDARQQQKPGAFEKTSKAQRKSTSKIKRNKRGSLVRMKKQR</sequence>
<evidence type="ECO:0000256" key="1">
    <source>
        <dbReference type="SAM" id="MobiDB-lite"/>
    </source>
</evidence>
<dbReference type="Proteomes" id="UP000008177">
    <property type="component" value="Unplaced contigs"/>
</dbReference>
<dbReference type="HOGENOM" id="CLU_2903929_0_0_1"/>
<proteinExistence type="predicted"/>
<protein>
    <submittedName>
        <fullName evidence="2">Uncharacterized protein</fullName>
    </submittedName>
</protein>
<dbReference type="PROSITE" id="PS50096">
    <property type="entry name" value="IQ"/>
    <property type="match status" value="1"/>
</dbReference>
<dbReference type="EMBL" id="FQ790285">
    <property type="protein sequence ID" value="CCD46955.1"/>
    <property type="molecule type" value="Genomic_DNA"/>
</dbReference>
<dbReference type="AlphaFoldDB" id="G2Y2R5"/>
<dbReference type="InParanoid" id="G2Y2R5"/>
<gene>
    <name evidence="2" type="ORF">BofuT4_uP038570.1</name>
</gene>
<evidence type="ECO:0000313" key="2">
    <source>
        <dbReference type="EMBL" id="CCD46955.1"/>
    </source>
</evidence>
<evidence type="ECO:0000313" key="3">
    <source>
        <dbReference type="Proteomes" id="UP000008177"/>
    </source>
</evidence>
<feature type="region of interest" description="Disordered" evidence="1">
    <location>
        <begin position="1"/>
        <end position="62"/>
    </location>
</feature>
<feature type="compositionally biased region" description="Basic residues" evidence="1">
    <location>
        <begin position="38"/>
        <end position="62"/>
    </location>
</feature>